<feature type="modified residue" description="4-aspartylphosphate" evidence="1">
    <location>
        <position position="253"/>
    </location>
</feature>
<dbReference type="GO" id="GO:0000160">
    <property type="term" value="P:phosphorelay signal transduction system"/>
    <property type="evidence" value="ECO:0007669"/>
    <property type="project" value="InterPro"/>
</dbReference>
<evidence type="ECO:0000259" key="3">
    <source>
        <dbReference type="PROSITE" id="PS50851"/>
    </source>
</evidence>
<name>A0A7C9MJE9_9BACT</name>
<feature type="domain" description="Response regulatory" evidence="2">
    <location>
        <begin position="191"/>
        <end position="320"/>
    </location>
</feature>
<dbReference type="AlphaFoldDB" id="A0A7C9MJE9"/>
<evidence type="ECO:0000256" key="1">
    <source>
        <dbReference type="PROSITE-ProRule" id="PRU00169"/>
    </source>
</evidence>
<dbReference type="PROSITE" id="PS50851">
    <property type="entry name" value="CHEW"/>
    <property type="match status" value="1"/>
</dbReference>
<dbReference type="RefSeq" id="WP_160958543.1">
    <property type="nucleotide sequence ID" value="NZ_WVUD01000003.1"/>
</dbReference>
<dbReference type="InterPro" id="IPR002545">
    <property type="entry name" value="CheW-lke_dom"/>
</dbReference>
<dbReference type="EMBL" id="WVUD01000003">
    <property type="protein sequence ID" value="MYL82093.1"/>
    <property type="molecule type" value="Genomic_DNA"/>
</dbReference>
<reference evidence="4 5" key="1">
    <citation type="submission" date="2020-01" db="EMBL/GenBank/DDBJ databases">
        <title>Genome sequence of Desulfovibrio aerotolerans DSM 16695(T).</title>
        <authorList>
            <person name="Karnachuk O."/>
            <person name="Avakyan M."/>
            <person name="Mardanov A."/>
            <person name="Kadnikov V."/>
            <person name="Ravin N."/>
        </authorList>
    </citation>
    <scope>NUCLEOTIDE SEQUENCE [LARGE SCALE GENOMIC DNA]</scope>
    <source>
        <strain evidence="4 5">DSM 16695</strain>
    </source>
</reference>
<keyword evidence="1" id="KW-0597">Phosphoprotein</keyword>
<dbReference type="SUPFAM" id="SSF52172">
    <property type="entry name" value="CheY-like"/>
    <property type="match status" value="1"/>
</dbReference>
<dbReference type="InterPro" id="IPR024181">
    <property type="entry name" value="Chemotax_regulator_CheV"/>
</dbReference>
<protein>
    <submittedName>
        <fullName evidence="4">Response regulator</fullName>
    </submittedName>
</protein>
<feature type="domain" description="CheW-like" evidence="3">
    <location>
        <begin position="24"/>
        <end position="172"/>
    </location>
</feature>
<dbReference type="Gene3D" id="3.40.50.2300">
    <property type="match status" value="1"/>
</dbReference>
<dbReference type="SMART" id="SM00260">
    <property type="entry name" value="CheW"/>
    <property type="match status" value="1"/>
</dbReference>
<dbReference type="GO" id="GO:0006935">
    <property type="term" value="P:chemotaxis"/>
    <property type="evidence" value="ECO:0007669"/>
    <property type="project" value="InterPro"/>
</dbReference>
<dbReference type="Pfam" id="PF00072">
    <property type="entry name" value="Response_reg"/>
    <property type="match status" value="1"/>
</dbReference>
<dbReference type="Pfam" id="PF01584">
    <property type="entry name" value="CheW"/>
    <property type="match status" value="1"/>
</dbReference>
<dbReference type="PANTHER" id="PTHR47233:SF3">
    <property type="entry name" value="CHEMOTAXIS PROTEIN CHEV"/>
    <property type="match status" value="1"/>
</dbReference>
<evidence type="ECO:0000259" key="2">
    <source>
        <dbReference type="PROSITE" id="PS50110"/>
    </source>
</evidence>
<dbReference type="InterPro" id="IPR036061">
    <property type="entry name" value="CheW-like_dom_sf"/>
</dbReference>
<sequence length="329" mass="36689">MAQTNILLEAGTNELEIVEFFIDEPSVSTFTANAPEASGHYRGYYGVNVAKVLEIIRLPKVTGMPEVSHPSVMGAFNLRNHIIPLVDLSIWLDKVRQDTESPKVIVTEFNNVTTSFLVSGVTRIHRMSWEAVEPPNRYVSKMSGDCITGVVKLEDRIVFLLDLEKIVADLNPSLGLRLDMSIEWNSASRYRALVADDSVLVREMLKDLLNKAGFDVTAVQNGREAWDLLAQIKEKSDTENQPLSNFVHVMVADIEMPAMDGHNLTKRIKDDPVLRELPVILFSSLITDKLRHKGEAVGADDQISKPDVSQLAMRAKVLIERKIGERSAA</sequence>
<organism evidence="4 5">
    <name type="scientific">Solidesulfovibrio aerotolerans</name>
    <dbReference type="NCBI Taxonomy" id="295255"/>
    <lineage>
        <taxon>Bacteria</taxon>
        <taxon>Pseudomonadati</taxon>
        <taxon>Thermodesulfobacteriota</taxon>
        <taxon>Desulfovibrionia</taxon>
        <taxon>Desulfovibrionales</taxon>
        <taxon>Desulfovibrionaceae</taxon>
        <taxon>Solidesulfovibrio</taxon>
    </lineage>
</organism>
<dbReference type="InterPro" id="IPR001789">
    <property type="entry name" value="Sig_transdc_resp-reg_receiver"/>
</dbReference>
<dbReference type="PIRSF" id="PIRSF002867">
    <property type="entry name" value="CheV"/>
    <property type="match status" value="1"/>
</dbReference>
<dbReference type="OrthoDB" id="9806105at2"/>
<gene>
    <name evidence="4" type="ORF">GTA51_02935</name>
</gene>
<dbReference type="Proteomes" id="UP000482487">
    <property type="component" value="Unassembled WGS sequence"/>
</dbReference>
<dbReference type="SUPFAM" id="SSF50341">
    <property type="entry name" value="CheW-like"/>
    <property type="match status" value="1"/>
</dbReference>
<dbReference type="PANTHER" id="PTHR47233">
    <property type="entry name" value="CHEMOTAXIS PROTEIN CHEV"/>
    <property type="match status" value="1"/>
</dbReference>
<dbReference type="SMART" id="SM00448">
    <property type="entry name" value="REC"/>
    <property type="match status" value="1"/>
</dbReference>
<dbReference type="Gene3D" id="2.30.30.40">
    <property type="entry name" value="SH3 Domains"/>
    <property type="match status" value="1"/>
</dbReference>
<dbReference type="PROSITE" id="PS50110">
    <property type="entry name" value="RESPONSE_REGULATORY"/>
    <property type="match status" value="1"/>
</dbReference>
<accession>A0A7C9MJE9</accession>
<proteinExistence type="predicted"/>
<keyword evidence="5" id="KW-1185">Reference proteome</keyword>
<dbReference type="InterPro" id="IPR011006">
    <property type="entry name" value="CheY-like_superfamily"/>
</dbReference>
<evidence type="ECO:0000313" key="4">
    <source>
        <dbReference type="EMBL" id="MYL82093.1"/>
    </source>
</evidence>
<dbReference type="Gene3D" id="2.40.50.180">
    <property type="entry name" value="CheA-289, Domain 4"/>
    <property type="match status" value="1"/>
</dbReference>
<comment type="caution">
    <text evidence="4">The sequence shown here is derived from an EMBL/GenBank/DDBJ whole genome shotgun (WGS) entry which is preliminary data.</text>
</comment>
<evidence type="ECO:0000313" key="5">
    <source>
        <dbReference type="Proteomes" id="UP000482487"/>
    </source>
</evidence>